<evidence type="ECO:0000313" key="2">
    <source>
        <dbReference type="EMBL" id="GCC48521.1"/>
    </source>
</evidence>
<proteinExistence type="predicted"/>
<evidence type="ECO:0000256" key="1">
    <source>
        <dbReference type="SAM" id="MobiDB-lite"/>
    </source>
</evidence>
<dbReference type="AlphaFoldDB" id="A0A401U0V1"/>
<accession>A0A401U0V1</accession>
<comment type="caution">
    <text evidence="2">The sequence shown here is derived from an EMBL/GenBank/DDBJ whole genome shotgun (WGS) entry which is preliminary data.</text>
</comment>
<organism evidence="2 3">
    <name type="scientific">Chiloscyllium punctatum</name>
    <name type="common">Brownbanded bambooshark</name>
    <name type="synonym">Hemiscyllium punctatum</name>
    <dbReference type="NCBI Taxonomy" id="137246"/>
    <lineage>
        <taxon>Eukaryota</taxon>
        <taxon>Metazoa</taxon>
        <taxon>Chordata</taxon>
        <taxon>Craniata</taxon>
        <taxon>Vertebrata</taxon>
        <taxon>Chondrichthyes</taxon>
        <taxon>Elasmobranchii</taxon>
        <taxon>Galeomorphii</taxon>
        <taxon>Galeoidea</taxon>
        <taxon>Orectolobiformes</taxon>
        <taxon>Hemiscylliidae</taxon>
        <taxon>Chiloscyllium</taxon>
    </lineage>
</organism>
<name>A0A401U0V1_CHIPU</name>
<sequence length="100" mass="11403">MTRRHHRHSSTSKVHRAKPMARLSQRGARLRRPSPTRISHALSSHHRRHQLRIRRSAHPACQGLAAALGRPAGRHRSRQCRGDDRSAACARRRPAQAIPR</sequence>
<protein>
    <submittedName>
        <fullName evidence="2">Uncharacterized protein</fullName>
    </submittedName>
</protein>
<dbReference type="EMBL" id="BEZZ01249532">
    <property type="protein sequence ID" value="GCC48521.1"/>
    <property type="molecule type" value="Genomic_DNA"/>
</dbReference>
<feature type="compositionally biased region" description="Basic residues" evidence="1">
    <location>
        <begin position="1"/>
        <end position="19"/>
    </location>
</feature>
<evidence type="ECO:0000313" key="3">
    <source>
        <dbReference type="Proteomes" id="UP000287033"/>
    </source>
</evidence>
<gene>
    <name evidence="2" type="ORF">chiPu_0032941</name>
</gene>
<keyword evidence="3" id="KW-1185">Reference proteome</keyword>
<feature type="region of interest" description="Disordered" evidence="1">
    <location>
        <begin position="1"/>
        <end position="100"/>
    </location>
</feature>
<dbReference type="Proteomes" id="UP000287033">
    <property type="component" value="Unassembled WGS sequence"/>
</dbReference>
<feature type="compositionally biased region" description="Basic residues" evidence="1">
    <location>
        <begin position="43"/>
        <end position="57"/>
    </location>
</feature>
<reference evidence="2 3" key="1">
    <citation type="journal article" date="2018" name="Nat. Ecol. Evol.">
        <title>Shark genomes provide insights into elasmobranch evolution and the origin of vertebrates.</title>
        <authorList>
            <person name="Hara Y"/>
            <person name="Yamaguchi K"/>
            <person name="Onimaru K"/>
            <person name="Kadota M"/>
            <person name="Koyanagi M"/>
            <person name="Keeley SD"/>
            <person name="Tatsumi K"/>
            <person name="Tanaka K"/>
            <person name="Motone F"/>
            <person name="Kageyama Y"/>
            <person name="Nozu R"/>
            <person name="Adachi N"/>
            <person name="Nishimura O"/>
            <person name="Nakagawa R"/>
            <person name="Tanegashima C"/>
            <person name="Kiyatake I"/>
            <person name="Matsumoto R"/>
            <person name="Murakumo K"/>
            <person name="Nishida K"/>
            <person name="Terakita A"/>
            <person name="Kuratani S"/>
            <person name="Sato K"/>
            <person name="Hyodo S Kuraku.S."/>
        </authorList>
    </citation>
    <scope>NUCLEOTIDE SEQUENCE [LARGE SCALE GENOMIC DNA]</scope>
</reference>